<dbReference type="Pfam" id="PF21273">
    <property type="entry name" value="SNX17-27-31_F1_FERM"/>
    <property type="match status" value="1"/>
</dbReference>
<dbReference type="InterPro" id="IPR011993">
    <property type="entry name" value="PH-like_dom_sf"/>
</dbReference>
<feature type="region of interest" description="Disordered" evidence="4">
    <location>
        <begin position="447"/>
        <end position="497"/>
    </location>
</feature>
<name>A0A183UDS0_TOXCA</name>
<dbReference type="PROSITE" id="PS50195">
    <property type="entry name" value="PX"/>
    <property type="match status" value="1"/>
</dbReference>
<dbReference type="PANTHER" id="PTHR12431">
    <property type="entry name" value="SORTING NEXIN 17 AND 27"/>
    <property type="match status" value="1"/>
</dbReference>
<proteinExistence type="inferred from homology"/>
<feature type="compositionally biased region" description="Polar residues" evidence="4">
    <location>
        <begin position="465"/>
        <end position="476"/>
    </location>
</feature>
<dbReference type="Pfam" id="PF00787">
    <property type="entry name" value="PX"/>
    <property type="match status" value="1"/>
</dbReference>
<gene>
    <name evidence="6" type="ORF">TCNE_LOCUS6640</name>
</gene>
<dbReference type="Gene3D" id="3.30.1520.10">
    <property type="entry name" value="Phox-like domain"/>
    <property type="match status" value="1"/>
</dbReference>
<evidence type="ECO:0000256" key="1">
    <source>
        <dbReference type="ARBA" id="ARBA00010883"/>
    </source>
</evidence>
<sequence>MIHITIPDTQTLVEADGTRKYDAFNLHVNGAYHASIRYSQLLRLHEKLRDQFGMRLRVADFPPKKLFKTLDKKSLNERRIALARYFQSVVQLPDVALHFITEHTFVCFQVESFRPSSSNVLVDVYMADGTKEVVRCNVEHPTDIILKRFADAIGLGNEYLENFGLFLARGRNANSGGHFAPSTDSPDYPDLLCTRFLRNFESPYVSLQLLNQKSAASGIFYRIVLRKLIWDPRVEEAMLDDPGAVLLLYKQAVNDFRNGHLGRLRSDVEERLRTLEEQGSCIQVAYPLFDYIFLRLCHLQPGYSYEILEPCISDYPSPDTQCNLKIGRRHIVLEYDNPAAEHSRVEAVFRATRIRMWRITEQQVDGVTKFLFQFEYLVAKDSFEWITLITNQAVLISLLLQSIGIEILKEHRNATFSSYEYERSNKTGSLLGMDSPRKLCAASLPQEATDLRDSKGNDGEKTVAMNGSQHPLTNGESNEHVTDEVTSTKSSSGDMERDRVLNEVVDSRRGSSVMRTSNSYESFSDLFTTISGSDLRNGSALVCAYNSTPFYKFGPSTDCSWNRPPA</sequence>
<accession>A0A183UDS0</accession>
<reference evidence="6 7" key="2">
    <citation type="submission" date="2018-11" db="EMBL/GenBank/DDBJ databases">
        <authorList>
            <consortium name="Pathogen Informatics"/>
        </authorList>
    </citation>
    <scope>NUCLEOTIDE SEQUENCE [LARGE SCALE GENOMIC DNA]</scope>
</reference>
<protein>
    <submittedName>
        <fullName evidence="8">PX domain-containing protein</fullName>
    </submittedName>
</protein>
<evidence type="ECO:0000256" key="4">
    <source>
        <dbReference type="SAM" id="MobiDB-lite"/>
    </source>
</evidence>
<keyword evidence="3" id="KW-0653">Protein transport</keyword>
<keyword evidence="7" id="KW-1185">Reference proteome</keyword>
<dbReference type="InterPro" id="IPR040842">
    <property type="entry name" value="SNX17/31_FERM"/>
</dbReference>
<dbReference type="InterPro" id="IPR048763">
    <property type="entry name" value="SNX17-31_FERM_F1"/>
</dbReference>
<dbReference type="Gene3D" id="1.20.80.60">
    <property type="match status" value="1"/>
</dbReference>
<dbReference type="SUPFAM" id="SSF64268">
    <property type="entry name" value="PX domain"/>
    <property type="match status" value="1"/>
</dbReference>
<dbReference type="EMBL" id="UYWY01019526">
    <property type="protein sequence ID" value="VDM37961.1"/>
    <property type="molecule type" value="Genomic_DNA"/>
</dbReference>
<dbReference type="InterPro" id="IPR001683">
    <property type="entry name" value="PX_dom"/>
</dbReference>
<feature type="compositionally biased region" description="Polar residues" evidence="4">
    <location>
        <begin position="484"/>
        <end position="493"/>
    </location>
</feature>
<evidence type="ECO:0000256" key="3">
    <source>
        <dbReference type="ARBA" id="ARBA00022927"/>
    </source>
</evidence>
<dbReference type="AlphaFoldDB" id="A0A183UDS0"/>
<evidence type="ECO:0000259" key="5">
    <source>
        <dbReference type="PROSITE" id="PS50195"/>
    </source>
</evidence>
<evidence type="ECO:0000313" key="6">
    <source>
        <dbReference type="EMBL" id="VDM37961.1"/>
    </source>
</evidence>
<feature type="compositionally biased region" description="Basic and acidic residues" evidence="4">
    <location>
        <begin position="449"/>
        <end position="461"/>
    </location>
</feature>
<evidence type="ECO:0000256" key="2">
    <source>
        <dbReference type="ARBA" id="ARBA00022448"/>
    </source>
</evidence>
<keyword evidence="2" id="KW-0813">Transport</keyword>
<dbReference type="Gene3D" id="3.10.20.90">
    <property type="entry name" value="Phosphatidylinositol 3-kinase Catalytic Subunit, Chain A, domain 1"/>
    <property type="match status" value="1"/>
</dbReference>
<evidence type="ECO:0000313" key="8">
    <source>
        <dbReference type="WBParaSite" id="TCNE_0000664001-mRNA-1"/>
    </source>
</evidence>
<dbReference type="SMART" id="SM00312">
    <property type="entry name" value="PX"/>
    <property type="match status" value="1"/>
</dbReference>
<dbReference type="WBParaSite" id="TCNE_0000664001-mRNA-1">
    <property type="protein sequence ID" value="TCNE_0000664001-mRNA-1"/>
    <property type="gene ID" value="TCNE_0000664001"/>
</dbReference>
<organism evidence="7 8">
    <name type="scientific">Toxocara canis</name>
    <name type="common">Canine roundworm</name>
    <dbReference type="NCBI Taxonomy" id="6265"/>
    <lineage>
        <taxon>Eukaryota</taxon>
        <taxon>Metazoa</taxon>
        <taxon>Ecdysozoa</taxon>
        <taxon>Nematoda</taxon>
        <taxon>Chromadorea</taxon>
        <taxon>Rhabditida</taxon>
        <taxon>Spirurina</taxon>
        <taxon>Ascaridomorpha</taxon>
        <taxon>Ascaridoidea</taxon>
        <taxon>Toxocaridae</taxon>
        <taxon>Toxocara</taxon>
    </lineage>
</organism>
<comment type="similarity">
    <text evidence="1">Belongs to the sorting nexin family.</text>
</comment>
<reference evidence="8" key="1">
    <citation type="submission" date="2016-06" db="UniProtKB">
        <authorList>
            <consortium name="WormBaseParasite"/>
        </authorList>
    </citation>
    <scope>IDENTIFICATION</scope>
</reference>
<dbReference type="Pfam" id="PF18116">
    <property type="entry name" value="SNX17_FERM_C"/>
    <property type="match status" value="1"/>
</dbReference>
<dbReference type="Proteomes" id="UP000050794">
    <property type="component" value="Unassembled WGS sequence"/>
</dbReference>
<dbReference type="GO" id="GO:0005769">
    <property type="term" value="C:early endosome"/>
    <property type="evidence" value="ECO:0007669"/>
    <property type="project" value="TreeGrafter"/>
</dbReference>
<dbReference type="InterPro" id="IPR036871">
    <property type="entry name" value="PX_dom_sf"/>
</dbReference>
<dbReference type="PANTHER" id="PTHR12431:SF14">
    <property type="entry name" value="LD15323P"/>
    <property type="match status" value="1"/>
</dbReference>
<evidence type="ECO:0000313" key="7">
    <source>
        <dbReference type="Proteomes" id="UP000050794"/>
    </source>
</evidence>
<dbReference type="GO" id="GO:0032456">
    <property type="term" value="P:endocytic recycling"/>
    <property type="evidence" value="ECO:0007669"/>
    <property type="project" value="TreeGrafter"/>
</dbReference>
<dbReference type="Gene3D" id="2.30.29.30">
    <property type="entry name" value="Pleckstrin-homology domain (PH domain)/Phosphotyrosine-binding domain (PTB)"/>
    <property type="match status" value="1"/>
</dbReference>
<dbReference type="GO" id="GO:0035091">
    <property type="term" value="F:phosphatidylinositol binding"/>
    <property type="evidence" value="ECO:0007669"/>
    <property type="project" value="InterPro"/>
</dbReference>
<feature type="domain" description="PX" evidence="5">
    <location>
        <begin position="1"/>
        <end position="112"/>
    </location>
</feature>
<dbReference type="GO" id="GO:0006886">
    <property type="term" value="P:intracellular protein transport"/>
    <property type="evidence" value="ECO:0007669"/>
    <property type="project" value="TreeGrafter"/>
</dbReference>